<keyword evidence="3" id="KW-0812">Transmembrane</keyword>
<sequence length="338" mass="38189">MTDKTFKRPALRQRRRNLIRQLFSGWPWVVWLAAAVAVLVLLPGGMHRIRFYGVAERTYEYVSPLENGRLKSLTVNLGDPVHAGQLIGELDNETLASELLMDQASLMKTRDKVQSIRCDIEGLRLEQARTEAELKALEGQWKRTEELRAKNLILEQDVKDVRPQIESIKDILAHYPTLIAQLEQRLKLIEQDVALYNGKELKTLQAAQCRLEVRTAGVVAEVLHQPGDVVETGDPVIRISNVSTARIIAFMPEEKRMDIAEGERCKVIASASRKIYCGMVRTVTADIRKLPVFTGFGDQILRGRRIVIELEPGMELVPGEQVVVVPDVSVLDQWLGKR</sequence>
<dbReference type="InterPro" id="IPR050465">
    <property type="entry name" value="UPF0194_transport"/>
</dbReference>
<evidence type="ECO:0000256" key="3">
    <source>
        <dbReference type="SAM" id="Phobius"/>
    </source>
</evidence>
<dbReference type="EMBL" id="CAAHFH010000001">
    <property type="protein sequence ID" value="VGO20317.1"/>
    <property type="molecule type" value="Genomic_DNA"/>
</dbReference>
<dbReference type="GO" id="GO:0030313">
    <property type="term" value="C:cell envelope"/>
    <property type="evidence" value="ECO:0007669"/>
    <property type="project" value="UniProtKB-SubCell"/>
</dbReference>
<dbReference type="RefSeq" id="WP_136061746.1">
    <property type="nucleotide sequence ID" value="NZ_CAAHFH010000001.1"/>
</dbReference>
<keyword evidence="2" id="KW-0175">Coiled coil</keyword>
<name>A0A6C2ULL9_9BACT</name>
<keyword evidence="3" id="KW-1133">Transmembrane helix</keyword>
<keyword evidence="3" id="KW-0472">Membrane</keyword>
<dbReference type="Gene3D" id="1.10.287.470">
    <property type="entry name" value="Helix hairpin bin"/>
    <property type="match status" value="1"/>
</dbReference>
<accession>A0A6C2ULL9</accession>
<dbReference type="PANTHER" id="PTHR32347">
    <property type="entry name" value="EFFLUX SYSTEM COMPONENT YKNX-RELATED"/>
    <property type="match status" value="1"/>
</dbReference>
<gene>
    <name evidence="4" type="ORF">SCARR_02379</name>
</gene>
<evidence type="ECO:0000256" key="2">
    <source>
        <dbReference type="ARBA" id="ARBA00023054"/>
    </source>
</evidence>
<evidence type="ECO:0000313" key="4">
    <source>
        <dbReference type="EMBL" id="VGO20317.1"/>
    </source>
</evidence>
<reference evidence="4 5" key="1">
    <citation type="submission" date="2019-04" db="EMBL/GenBank/DDBJ databases">
        <authorList>
            <person name="Van Vliet M D."/>
        </authorList>
    </citation>
    <scope>NUCLEOTIDE SEQUENCE [LARGE SCALE GENOMIC DNA]</scope>
    <source>
        <strain evidence="4 5">F21</strain>
    </source>
</reference>
<evidence type="ECO:0000313" key="5">
    <source>
        <dbReference type="Proteomes" id="UP000346198"/>
    </source>
</evidence>
<dbReference type="Proteomes" id="UP000346198">
    <property type="component" value="Unassembled WGS sequence"/>
</dbReference>
<dbReference type="PANTHER" id="PTHR32347:SF23">
    <property type="entry name" value="BLL5650 PROTEIN"/>
    <property type="match status" value="1"/>
</dbReference>
<keyword evidence="5" id="KW-1185">Reference proteome</keyword>
<dbReference type="AlphaFoldDB" id="A0A6C2ULL9"/>
<protein>
    <submittedName>
        <fullName evidence="4">Uncharacterized protein</fullName>
    </submittedName>
</protein>
<comment type="subcellular location">
    <subcellularLocation>
        <location evidence="1">Cell envelope</location>
    </subcellularLocation>
</comment>
<dbReference type="Gene3D" id="2.40.30.170">
    <property type="match status" value="1"/>
</dbReference>
<organism evidence="4 5">
    <name type="scientific">Pontiella sulfatireligans</name>
    <dbReference type="NCBI Taxonomy" id="2750658"/>
    <lineage>
        <taxon>Bacteria</taxon>
        <taxon>Pseudomonadati</taxon>
        <taxon>Kiritimatiellota</taxon>
        <taxon>Kiritimatiellia</taxon>
        <taxon>Kiritimatiellales</taxon>
        <taxon>Pontiellaceae</taxon>
        <taxon>Pontiella</taxon>
    </lineage>
</organism>
<evidence type="ECO:0000256" key="1">
    <source>
        <dbReference type="ARBA" id="ARBA00004196"/>
    </source>
</evidence>
<dbReference type="Gene3D" id="2.40.50.100">
    <property type="match status" value="1"/>
</dbReference>
<feature type="transmembrane region" description="Helical" evidence="3">
    <location>
        <begin position="21"/>
        <end position="42"/>
    </location>
</feature>
<proteinExistence type="predicted"/>